<dbReference type="AlphaFoldDB" id="A0AA96WXR4"/>
<sequence>MKTLALTVARTPILGRLALMIYRASLASRYMMAPVVNLFKWLVKSKETTNLTYDLEQSNKLYLAALIADVMGLRFEQICGYIQELEEDKELNQHLQNAIKKSDYAFMADHNIYYGRRLGWYAIVRALKPKVVIETGVDKGLGACILAAALKRNKAEGNEGHYMGQILIRSRLLIVRSLQGEWNNFVWRFDRVLKTPRCSD</sequence>
<dbReference type="EMBL" id="CP130144">
    <property type="protein sequence ID" value="WNZ47625.1"/>
    <property type="molecule type" value="Genomic_DNA"/>
</dbReference>
<accession>A0AA96WXR4</accession>
<organism evidence="1">
    <name type="scientific">Leptolyngbya boryana CZ1</name>
    <dbReference type="NCBI Taxonomy" id="3060204"/>
    <lineage>
        <taxon>Bacteria</taxon>
        <taxon>Bacillati</taxon>
        <taxon>Cyanobacteriota</taxon>
        <taxon>Cyanophyceae</taxon>
        <taxon>Leptolyngbyales</taxon>
        <taxon>Leptolyngbyaceae</taxon>
        <taxon>Leptolyngbya group</taxon>
        <taxon>Leptolyngbya</taxon>
    </lineage>
</organism>
<gene>
    <name evidence="1" type="ORF">Q2T42_07245</name>
</gene>
<proteinExistence type="predicted"/>
<dbReference type="RefSeq" id="WP_316428220.1">
    <property type="nucleotide sequence ID" value="NZ_CP130144.1"/>
</dbReference>
<protein>
    <submittedName>
        <fullName evidence="1">Uncharacterized protein</fullName>
    </submittedName>
</protein>
<reference evidence="1" key="2">
    <citation type="submission" date="2023-07" db="EMBL/GenBank/DDBJ databases">
        <authorList>
            <person name="Bai X.-H."/>
            <person name="Wang H.-H."/>
            <person name="Wang J."/>
            <person name="Ma M.-Y."/>
            <person name="Hu H.-H."/>
            <person name="Song Z.-L."/>
            <person name="Ma H.-G."/>
            <person name="Fan Y."/>
            <person name="Du C.-Y."/>
            <person name="Xu J.-C."/>
        </authorList>
    </citation>
    <scope>NUCLEOTIDE SEQUENCE</scope>
    <source>
        <strain evidence="1">CZ1</strain>
    </source>
</reference>
<evidence type="ECO:0000313" key="1">
    <source>
        <dbReference type="EMBL" id="WNZ47625.1"/>
    </source>
</evidence>
<name>A0AA96WXR4_LEPBY</name>
<reference evidence="1" key="1">
    <citation type="journal article" date="2023" name="Plants (Basel)">
        <title>Genomic Analysis of Leptolyngbya boryana CZ1 Reveals Efficient Carbon Fixation Modules.</title>
        <authorList>
            <person name="Bai X."/>
            <person name="Wang H."/>
            <person name="Cheng W."/>
            <person name="Wang J."/>
            <person name="Ma M."/>
            <person name="Hu H."/>
            <person name="Song Z."/>
            <person name="Ma H."/>
            <person name="Fan Y."/>
            <person name="Du C."/>
            <person name="Xu J."/>
        </authorList>
    </citation>
    <scope>NUCLEOTIDE SEQUENCE</scope>
    <source>
        <strain evidence="1">CZ1</strain>
    </source>
</reference>